<reference evidence="1" key="2">
    <citation type="submission" date="2018-03" db="EMBL/GenBank/DDBJ databases">
        <title>The Triticum urartu genome reveals the dynamic nature of wheat genome evolution.</title>
        <authorList>
            <person name="Ling H."/>
            <person name="Ma B."/>
            <person name="Shi X."/>
            <person name="Liu H."/>
            <person name="Dong L."/>
            <person name="Sun H."/>
            <person name="Cao Y."/>
            <person name="Gao Q."/>
            <person name="Zheng S."/>
            <person name="Li Y."/>
            <person name="Yu Y."/>
            <person name="Du H."/>
            <person name="Qi M."/>
            <person name="Li Y."/>
            <person name="Yu H."/>
            <person name="Cui Y."/>
            <person name="Wang N."/>
            <person name="Chen C."/>
            <person name="Wu H."/>
            <person name="Zhao Y."/>
            <person name="Zhang J."/>
            <person name="Li Y."/>
            <person name="Zhou W."/>
            <person name="Zhang B."/>
            <person name="Hu W."/>
            <person name="Eijk M."/>
            <person name="Tang J."/>
            <person name="Witsenboer H."/>
            <person name="Zhao S."/>
            <person name="Li Z."/>
            <person name="Zhang A."/>
            <person name="Wang D."/>
            <person name="Liang C."/>
        </authorList>
    </citation>
    <scope>NUCLEOTIDE SEQUENCE [LARGE SCALE GENOMIC DNA]</scope>
    <source>
        <strain evidence="1">cv. G1812</strain>
    </source>
</reference>
<reference evidence="1" key="3">
    <citation type="submission" date="2022-06" db="UniProtKB">
        <authorList>
            <consortium name="EnsemblPlants"/>
        </authorList>
    </citation>
    <scope>IDENTIFICATION</scope>
</reference>
<evidence type="ECO:0000313" key="1">
    <source>
        <dbReference type="EnsemblPlants" id="TuG1812G0400000036.01.T01"/>
    </source>
</evidence>
<keyword evidence="2" id="KW-1185">Reference proteome</keyword>
<organism evidence="1 2">
    <name type="scientific">Triticum urartu</name>
    <name type="common">Red wild einkorn</name>
    <name type="synonym">Crithodium urartu</name>
    <dbReference type="NCBI Taxonomy" id="4572"/>
    <lineage>
        <taxon>Eukaryota</taxon>
        <taxon>Viridiplantae</taxon>
        <taxon>Streptophyta</taxon>
        <taxon>Embryophyta</taxon>
        <taxon>Tracheophyta</taxon>
        <taxon>Spermatophyta</taxon>
        <taxon>Magnoliopsida</taxon>
        <taxon>Liliopsida</taxon>
        <taxon>Poales</taxon>
        <taxon>Poaceae</taxon>
        <taxon>BOP clade</taxon>
        <taxon>Pooideae</taxon>
        <taxon>Triticodae</taxon>
        <taxon>Triticeae</taxon>
        <taxon>Triticinae</taxon>
        <taxon>Triticum</taxon>
    </lineage>
</organism>
<accession>A0A8R7Q1T3</accession>
<proteinExistence type="predicted"/>
<protein>
    <submittedName>
        <fullName evidence="1">Uncharacterized protein</fullName>
    </submittedName>
</protein>
<name>A0A8R7Q1T3_TRIUA</name>
<dbReference type="Proteomes" id="UP000015106">
    <property type="component" value="Chromosome 4"/>
</dbReference>
<dbReference type="Gramene" id="TuG1812G0400000036.01.T01">
    <property type="protein sequence ID" value="TuG1812G0400000036.01.T01"/>
    <property type="gene ID" value="TuG1812G0400000036.01"/>
</dbReference>
<reference evidence="2" key="1">
    <citation type="journal article" date="2013" name="Nature">
        <title>Draft genome of the wheat A-genome progenitor Triticum urartu.</title>
        <authorList>
            <person name="Ling H.Q."/>
            <person name="Zhao S."/>
            <person name="Liu D."/>
            <person name="Wang J."/>
            <person name="Sun H."/>
            <person name="Zhang C."/>
            <person name="Fan H."/>
            <person name="Li D."/>
            <person name="Dong L."/>
            <person name="Tao Y."/>
            <person name="Gao C."/>
            <person name="Wu H."/>
            <person name="Li Y."/>
            <person name="Cui Y."/>
            <person name="Guo X."/>
            <person name="Zheng S."/>
            <person name="Wang B."/>
            <person name="Yu K."/>
            <person name="Liang Q."/>
            <person name="Yang W."/>
            <person name="Lou X."/>
            <person name="Chen J."/>
            <person name="Feng M."/>
            <person name="Jian J."/>
            <person name="Zhang X."/>
            <person name="Luo G."/>
            <person name="Jiang Y."/>
            <person name="Liu J."/>
            <person name="Wang Z."/>
            <person name="Sha Y."/>
            <person name="Zhang B."/>
            <person name="Wu H."/>
            <person name="Tang D."/>
            <person name="Shen Q."/>
            <person name="Xue P."/>
            <person name="Zou S."/>
            <person name="Wang X."/>
            <person name="Liu X."/>
            <person name="Wang F."/>
            <person name="Yang Y."/>
            <person name="An X."/>
            <person name="Dong Z."/>
            <person name="Zhang K."/>
            <person name="Zhang X."/>
            <person name="Luo M.C."/>
            <person name="Dvorak J."/>
            <person name="Tong Y."/>
            <person name="Wang J."/>
            <person name="Yang H."/>
            <person name="Li Z."/>
            <person name="Wang D."/>
            <person name="Zhang A."/>
            <person name="Wang J."/>
        </authorList>
    </citation>
    <scope>NUCLEOTIDE SEQUENCE</scope>
    <source>
        <strain evidence="2">cv. G1812</strain>
    </source>
</reference>
<dbReference type="EnsemblPlants" id="TuG1812G0400000036.01.T01">
    <property type="protein sequence ID" value="TuG1812G0400000036.01.T01"/>
    <property type="gene ID" value="TuG1812G0400000036.01"/>
</dbReference>
<evidence type="ECO:0000313" key="2">
    <source>
        <dbReference type="Proteomes" id="UP000015106"/>
    </source>
</evidence>
<sequence>MARFVALPIQQCPTPVISSWTETGDLRCALKLRADGQEGIIKLFRYSACEGLTYCRLTYFKRISKGLGSAPYVEVRDTRLPHACAERGDIPKAPRKLPKCSKCVVLGHRKNVRLTDQFEPNFL</sequence>
<dbReference type="AlphaFoldDB" id="A0A8R7Q1T3"/>